<accession>A0A5K3FGF3</accession>
<proteinExistence type="predicted"/>
<evidence type="ECO:0000313" key="1">
    <source>
        <dbReference type="WBParaSite" id="MCU_007665-RA"/>
    </source>
</evidence>
<sequence>MISNIIWQILRHVNFTCYTHPPTQTVILLAEKFSQRLQSLQASDRKNLPSNAELQARVDALNDFVVNRSTCLKSTTADDAKTAEDDVNAAMAQALDEARLSTRHGEPDATASSANDSPVYCVMCDNLASVVCPACMDEEFCDYCFKKGHKSKSMKRHQAVTIKKSSTN</sequence>
<dbReference type="WBParaSite" id="MCU_007665-RA">
    <property type="protein sequence ID" value="MCU_007665-RA"/>
    <property type="gene ID" value="MCU_007665"/>
</dbReference>
<dbReference type="AlphaFoldDB" id="A0A5K3FGF3"/>
<dbReference type="Pfam" id="PF22586">
    <property type="entry name" value="ANCHR-like_BBOX"/>
    <property type="match status" value="1"/>
</dbReference>
<reference evidence="1" key="1">
    <citation type="submission" date="2019-11" db="UniProtKB">
        <authorList>
            <consortium name="WormBaseParasite"/>
        </authorList>
    </citation>
    <scope>IDENTIFICATION</scope>
</reference>
<protein>
    <submittedName>
        <fullName evidence="1">ZZ-type domain-containing protein</fullName>
    </submittedName>
</protein>
<name>A0A5K3FGF3_MESCO</name>
<dbReference type="SUPFAM" id="SSF57845">
    <property type="entry name" value="B-box zinc-binding domain"/>
    <property type="match status" value="1"/>
</dbReference>
<organism evidence="1">
    <name type="scientific">Mesocestoides corti</name>
    <name type="common">Flatworm</name>
    <dbReference type="NCBI Taxonomy" id="53468"/>
    <lineage>
        <taxon>Eukaryota</taxon>
        <taxon>Metazoa</taxon>
        <taxon>Spiralia</taxon>
        <taxon>Lophotrochozoa</taxon>
        <taxon>Platyhelminthes</taxon>
        <taxon>Cestoda</taxon>
        <taxon>Eucestoda</taxon>
        <taxon>Cyclophyllidea</taxon>
        <taxon>Mesocestoididae</taxon>
        <taxon>Mesocestoides</taxon>
    </lineage>
</organism>